<protein>
    <submittedName>
        <fullName evidence="5">Si:ch211-51c14.1</fullName>
    </submittedName>
</protein>
<dbReference type="GO" id="GO:0007010">
    <property type="term" value="P:cytoskeleton organization"/>
    <property type="evidence" value="ECO:0007669"/>
    <property type="project" value="TreeGrafter"/>
</dbReference>
<dbReference type="CDD" id="cd07655">
    <property type="entry name" value="F-BAR_PACSIN"/>
    <property type="match status" value="1"/>
</dbReference>
<evidence type="ECO:0000256" key="1">
    <source>
        <dbReference type="ARBA" id="ARBA00004184"/>
    </source>
</evidence>
<feature type="domain" description="F-BAR" evidence="4">
    <location>
        <begin position="8"/>
        <end position="285"/>
    </location>
</feature>
<dbReference type="GO" id="GO:0005768">
    <property type="term" value="C:endosome"/>
    <property type="evidence" value="ECO:0007669"/>
    <property type="project" value="TreeGrafter"/>
</dbReference>
<sequence>MSTLSSETSASDANNRSFWMPGNYQRTVKRTEDAFQACNDIVACFQERARVERQYAQQLSEWSNKWKPVVDSSEFTPLYGSLLKAWQCFLSSADRLANLHGSVCRSLVSEDGNQVRTWQRDSFHKKLFGGFKESQDIDTGFARAQKPWAKKLKKLDKARRAYHKVSRKEQAAKEREAHAQGNPDVAIDKQKKIQEEREVAQQEAEKVRARYEKILEEVNRYAPRYMEEMESVFDQSQEEERKRIVFLKQAFLSIHKHLDVTTNESVKAVYSELNNTLLAIDEQEDLRWWKNTHGPGMPTDWPHFQEWIPEKKVKKGKKVVEKKQELIEKSVMIGGVRVRSLYDYVGQETDELSFKAGKAGFCQNSFS</sequence>
<reference evidence="5" key="3">
    <citation type="submission" date="2025-09" db="UniProtKB">
        <authorList>
            <consortium name="Ensembl"/>
        </authorList>
    </citation>
    <scope>IDENTIFICATION</scope>
</reference>
<dbReference type="PANTHER" id="PTHR23065:SF22">
    <property type="entry name" value="PROTEIN KINASE C AND CASEIN KINASE SUBSTRATE IN NEURONS PROTEIN 3"/>
    <property type="match status" value="1"/>
</dbReference>
<dbReference type="Pfam" id="PF00611">
    <property type="entry name" value="FCH"/>
    <property type="match status" value="1"/>
</dbReference>
<dbReference type="PANTHER" id="PTHR23065">
    <property type="entry name" value="PROLINE-SERINE-THREONINE PHOSPHATASE INTERACTING PROTEIN 1"/>
    <property type="match status" value="1"/>
</dbReference>
<dbReference type="SUPFAM" id="SSF50044">
    <property type="entry name" value="SH3-domain"/>
    <property type="match status" value="1"/>
</dbReference>
<accession>A0A3P8VYE1</accession>
<keyword evidence="2" id="KW-0175">Coiled coil</keyword>
<dbReference type="Gene3D" id="2.30.30.40">
    <property type="entry name" value="SH3 Domains"/>
    <property type="match status" value="1"/>
</dbReference>
<name>A0A3P8VYE1_CYNSE</name>
<reference evidence="5 6" key="1">
    <citation type="journal article" date="2014" name="Nat. Genet.">
        <title>Whole-genome sequence of a flatfish provides insights into ZW sex chromosome evolution and adaptation to a benthic lifestyle.</title>
        <authorList>
            <person name="Chen S."/>
            <person name="Zhang G."/>
            <person name="Shao C."/>
            <person name="Huang Q."/>
            <person name="Liu G."/>
            <person name="Zhang P."/>
            <person name="Song W."/>
            <person name="An N."/>
            <person name="Chalopin D."/>
            <person name="Volff J.N."/>
            <person name="Hong Y."/>
            <person name="Li Q."/>
            <person name="Sha Z."/>
            <person name="Zhou H."/>
            <person name="Xie M."/>
            <person name="Yu Q."/>
            <person name="Liu Y."/>
            <person name="Xiang H."/>
            <person name="Wang N."/>
            <person name="Wu K."/>
            <person name="Yang C."/>
            <person name="Zhou Q."/>
            <person name="Liao X."/>
            <person name="Yang L."/>
            <person name="Hu Q."/>
            <person name="Zhang J."/>
            <person name="Meng L."/>
            <person name="Jin L."/>
            <person name="Tian Y."/>
            <person name="Lian J."/>
            <person name="Yang J."/>
            <person name="Miao G."/>
            <person name="Liu S."/>
            <person name="Liang Z."/>
            <person name="Yan F."/>
            <person name="Li Y."/>
            <person name="Sun B."/>
            <person name="Zhang H."/>
            <person name="Zhang J."/>
            <person name="Zhu Y."/>
            <person name="Du M."/>
            <person name="Zhao Y."/>
            <person name="Schartl M."/>
            <person name="Tang Q."/>
            <person name="Wang J."/>
        </authorList>
    </citation>
    <scope>NUCLEOTIDE SEQUENCE</scope>
</reference>
<organism evidence="5 6">
    <name type="scientific">Cynoglossus semilaevis</name>
    <name type="common">Tongue sole</name>
    <dbReference type="NCBI Taxonomy" id="244447"/>
    <lineage>
        <taxon>Eukaryota</taxon>
        <taxon>Metazoa</taxon>
        <taxon>Chordata</taxon>
        <taxon>Craniata</taxon>
        <taxon>Vertebrata</taxon>
        <taxon>Euteleostomi</taxon>
        <taxon>Actinopterygii</taxon>
        <taxon>Neopterygii</taxon>
        <taxon>Teleostei</taxon>
        <taxon>Neoteleostei</taxon>
        <taxon>Acanthomorphata</taxon>
        <taxon>Carangaria</taxon>
        <taxon>Pleuronectiformes</taxon>
        <taxon>Pleuronectoidei</taxon>
        <taxon>Cynoglossidae</taxon>
        <taxon>Cynoglossinae</taxon>
        <taxon>Cynoglossus</taxon>
    </lineage>
</organism>
<dbReference type="FunFam" id="1.20.1270.60:FF:000009">
    <property type="entry name" value="Protein kinase C and casein kinase substrate in neurons 2"/>
    <property type="match status" value="1"/>
</dbReference>
<reference evidence="5" key="2">
    <citation type="submission" date="2025-08" db="UniProtKB">
        <authorList>
            <consortium name="Ensembl"/>
        </authorList>
    </citation>
    <scope>IDENTIFICATION</scope>
</reference>
<dbReference type="InterPro" id="IPR031160">
    <property type="entry name" value="F_BAR_dom"/>
</dbReference>
<feature type="region of interest" description="Disordered" evidence="3">
    <location>
        <begin position="164"/>
        <end position="187"/>
    </location>
</feature>
<dbReference type="SMART" id="SM00055">
    <property type="entry name" value="FCH"/>
    <property type="match status" value="1"/>
</dbReference>
<dbReference type="GeneTree" id="ENSGT00950000182973"/>
<dbReference type="Ensembl" id="ENSCSET00000019577.1">
    <property type="protein sequence ID" value="ENSCSEP00000019339.1"/>
    <property type="gene ID" value="ENSCSEG00000012373.1"/>
</dbReference>
<proteinExistence type="predicted"/>
<dbReference type="Proteomes" id="UP000265120">
    <property type="component" value="Chromosome 17"/>
</dbReference>
<feature type="compositionally biased region" description="Basic and acidic residues" evidence="3">
    <location>
        <begin position="167"/>
        <end position="178"/>
    </location>
</feature>
<dbReference type="GO" id="GO:0030100">
    <property type="term" value="P:regulation of endocytosis"/>
    <property type="evidence" value="ECO:0007669"/>
    <property type="project" value="TreeGrafter"/>
</dbReference>
<dbReference type="Gene3D" id="1.20.1270.60">
    <property type="entry name" value="Arfaptin homology (AH) domain/BAR domain"/>
    <property type="match status" value="1"/>
</dbReference>
<dbReference type="InterPro" id="IPR036028">
    <property type="entry name" value="SH3-like_dom_sf"/>
</dbReference>
<evidence type="ECO:0000313" key="5">
    <source>
        <dbReference type="Ensembl" id="ENSCSEP00000019339.1"/>
    </source>
</evidence>
<comment type="subcellular location">
    <subcellularLocation>
        <location evidence="1">Endomembrane system</location>
        <topology evidence="1">Peripheral membrane protein</topology>
    </subcellularLocation>
</comment>
<dbReference type="GO" id="GO:0097320">
    <property type="term" value="P:plasma membrane tubulation"/>
    <property type="evidence" value="ECO:0007669"/>
    <property type="project" value="TreeGrafter"/>
</dbReference>
<dbReference type="InterPro" id="IPR001060">
    <property type="entry name" value="FCH_dom"/>
</dbReference>
<dbReference type="InterPro" id="IPR027267">
    <property type="entry name" value="AH/BAR_dom_sf"/>
</dbReference>
<evidence type="ECO:0000259" key="4">
    <source>
        <dbReference type="PROSITE" id="PS51741"/>
    </source>
</evidence>
<keyword evidence="6" id="KW-1185">Reference proteome</keyword>
<dbReference type="AlphaFoldDB" id="A0A3P8VYE1"/>
<evidence type="ECO:0000313" key="6">
    <source>
        <dbReference type="Proteomes" id="UP000265120"/>
    </source>
</evidence>
<evidence type="ECO:0000256" key="2">
    <source>
        <dbReference type="PROSITE-ProRule" id="PRU01077"/>
    </source>
</evidence>
<dbReference type="GO" id="GO:0005543">
    <property type="term" value="F:phospholipid binding"/>
    <property type="evidence" value="ECO:0007669"/>
    <property type="project" value="TreeGrafter"/>
</dbReference>
<dbReference type="PROSITE" id="PS51741">
    <property type="entry name" value="F_BAR"/>
    <property type="match status" value="1"/>
</dbReference>
<dbReference type="GO" id="GO:0005886">
    <property type="term" value="C:plasma membrane"/>
    <property type="evidence" value="ECO:0007669"/>
    <property type="project" value="TreeGrafter"/>
</dbReference>
<dbReference type="SUPFAM" id="SSF103657">
    <property type="entry name" value="BAR/IMD domain-like"/>
    <property type="match status" value="1"/>
</dbReference>
<evidence type="ECO:0000256" key="3">
    <source>
        <dbReference type="SAM" id="MobiDB-lite"/>
    </source>
</evidence>